<reference evidence="1" key="2">
    <citation type="journal article" date="2023" name="IMA Fungus">
        <title>Comparative genomic study of the Penicillium genus elucidates a diverse pangenome and 15 lateral gene transfer events.</title>
        <authorList>
            <person name="Petersen C."/>
            <person name="Sorensen T."/>
            <person name="Nielsen M.R."/>
            <person name="Sondergaard T.E."/>
            <person name="Sorensen J.L."/>
            <person name="Fitzpatrick D.A."/>
            <person name="Frisvad J.C."/>
            <person name="Nielsen K.L."/>
        </authorList>
    </citation>
    <scope>NUCLEOTIDE SEQUENCE</scope>
    <source>
        <strain evidence="1">IBT 16125</strain>
    </source>
</reference>
<accession>A0AAD6FVB8</accession>
<dbReference type="PANTHER" id="PTHR35394:SF5">
    <property type="entry name" value="DUF3176 DOMAIN-CONTAINING PROTEIN"/>
    <property type="match status" value="1"/>
</dbReference>
<dbReference type="GeneID" id="81604902"/>
<dbReference type="Proteomes" id="UP001213681">
    <property type="component" value="Unassembled WGS sequence"/>
</dbReference>
<keyword evidence="2" id="KW-1185">Reference proteome</keyword>
<proteinExistence type="predicted"/>
<comment type="caution">
    <text evidence="1">The sequence shown here is derived from an EMBL/GenBank/DDBJ whole genome shotgun (WGS) entry which is preliminary data.</text>
</comment>
<dbReference type="AlphaFoldDB" id="A0AAD6FVB8"/>
<reference evidence="1" key="1">
    <citation type="submission" date="2022-12" db="EMBL/GenBank/DDBJ databases">
        <authorList>
            <person name="Petersen C."/>
        </authorList>
    </citation>
    <scope>NUCLEOTIDE SEQUENCE</scope>
    <source>
        <strain evidence="1">IBT 16125</strain>
    </source>
</reference>
<dbReference type="EMBL" id="JAPVEA010000009">
    <property type="protein sequence ID" value="KAJ5432121.1"/>
    <property type="molecule type" value="Genomic_DNA"/>
</dbReference>
<dbReference type="InterPro" id="IPR021514">
    <property type="entry name" value="DUF3176"/>
</dbReference>
<gene>
    <name evidence="1" type="ORF">N7458_011277</name>
</gene>
<organism evidence="1 2">
    <name type="scientific">Penicillium daleae</name>
    <dbReference type="NCBI Taxonomy" id="63821"/>
    <lineage>
        <taxon>Eukaryota</taxon>
        <taxon>Fungi</taxon>
        <taxon>Dikarya</taxon>
        <taxon>Ascomycota</taxon>
        <taxon>Pezizomycotina</taxon>
        <taxon>Eurotiomycetes</taxon>
        <taxon>Eurotiomycetidae</taxon>
        <taxon>Eurotiales</taxon>
        <taxon>Aspergillaceae</taxon>
        <taxon>Penicillium</taxon>
    </lineage>
</organism>
<name>A0AAD6FVB8_9EURO</name>
<sequence length="82" mass="8850">MQSFDNARRGPLGALCLLFQHRGLSIASLGAIVTILAMALDPFVQQILSYPVQQTPGITAQATMSQAQTFAPNANYTSFSQY</sequence>
<dbReference type="RefSeq" id="XP_056759413.1">
    <property type="nucleotide sequence ID" value="XM_056914659.1"/>
</dbReference>
<evidence type="ECO:0000313" key="2">
    <source>
        <dbReference type="Proteomes" id="UP001213681"/>
    </source>
</evidence>
<evidence type="ECO:0000313" key="1">
    <source>
        <dbReference type="EMBL" id="KAJ5432121.1"/>
    </source>
</evidence>
<dbReference type="PANTHER" id="PTHR35394">
    <property type="entry name" value="DUF3176 DOMAIN-CONTAINING PROTEIN"/>
    <property type="match status" value="1"/>
</dbReference>
<protein>
    <submittedName>
        <fullName evidence="1">Uncharacterized protein</fullName>
    </submittedName>
</protein>
<dbReference type="Pfam" id="PF11374">
    <property type="entry name" value="DUF3176"/>
    <property type="match status" value="1"/>
</dbReference>